<dbReference type="Pfam" id="PF13516">
    <property type="entry name" value="LRR_6"/>
    <property type="match status" value="5"/>
</dbReference>
<dbReference type="PANTHER" id="PTHR24113:SF12">
    <property type="entry name" value="RAN GTPASE-ACTIVATING PROTEIN 1"/>
    <property type="match status" value="1"/>
</dbReference>
<keyword evidence="2" id="KW-0433">Leucine-rich repeat</keyword>
<dbReference type="InterPro" id="IPR027038">
    <property type="entry name" value="RanGap"/>
</dbReference>
<dbReference type="SMART" id="SM00368">
    <property type="entry name" value="LRR_RI"/>
    <property type="match status" value="7"/>
</dbReference>
<dbReference type="EMBL" id="BAABUJ010000013">
    <property type="protein sequence ID" value="GAA5799593.1"/>
    <property type="molecule type" value="Genomic_DNA"/>
</dbReference>
<keyword evidence="5" id="KW-1185">Reference proteome</keyword>
<evidence type="ECO:0000313" key="4">
    <source>
        <dbReference type="EMBL" id="GAA5799593.1"/>
    </source>
</evidence>
<dbReference type="InterPro" id="IPR032675">
    <property type="entry name" value="LRR_dom_sf"/>
</dbReference>
<evidence type="ECO:0000256" key="3">
    <source>
        <dbReference type="ARBA" id="ARBA00022737"/>
    </source>
</evidence>
<keyword evidence="3" id="KW-0677">Repeat</keyword>
<evidence type="ECO:0000256" key="1">
    <source>
        <dbReference type="ARBA" id="ARBA00022468"/>
    </source>
</evidence>
<dbReference type="PANTHER" id="PTHR24113">
    <property type="entry name" value="RAN GTPASE-ACTIVATING PROTEIN 1"/>
    <property type="match status" value="1"/>
</dbReference>
<accession>A0ABP9XYT1</accession>
<evidence type="ECO:0000256" key="2">
    <source>
        <dbReference type="ARBA" id="ARBA00022614"/>
    </source>
</evidence>
<sequence>MSRPKSILKYRPESNIELSTVIPATNWFSRLQSKLYANNTPNEEETEEYQKSLSLPKHDLRKVTFSVGNLTIEHPFCSQDSPRDEEYEKEKQAADILKKLQQANEVIDLPNHYEHACIQREEYVIDRFRDILRTSRTSQLKSIDLSKETIAPNQAGPISDIFILRFGLTRLNFANCKMDDETIRVLLCSLLVSNTIEHLNLSQNNFKSKGYKYIAIFMKESKTIKSVDLSHCTIEKMGMKYLSQGIKYATSLEKLTLDYCQIKPPATEPLEVFSTGVHQSTLKTLSICHIQSVPSPSSTWISNLIANDEDKNAGLVDLNLTGNNLSLITPLADLLSTNRTLVNLNLSDCNITHEGLSILSNALAENKCLESLDLSNNPLTGETDEGILTLKTALARNPCLQSLNLSNTQLDSSAAIALAEALPENTFLSRLDLSKNPHIEMAGILALAVSIKMNHTLTFLDINIPPVDEELANLQNDIVAVCTTNMLQKVEAQKLLEEKTEITTLSPSSSSSSNSSTLDTAVIELPSNDVFINSKNLLDGLNSPQLAIQDSDSSSNA</sequence>
<dbReference type="InterPro" id="IPR001611">
    <property type="entry name" value="Leu-rich_rpt"/>
</dbReference>
<gene>
    <name evidence="4" type="ORF">HPULCUR_005009</name>
</gene>
<dbReference type="PROSITE" id="PS51450">
    <property type="entry name" value="LRR"/>
    <property type="match status" value="1"/>
</dbReference>
<protein>
    <submittedName>
        <fullName evidence="4">Uncharacterized protein</fullName>
    </submittedName>
</protein>
<reference evidence="4 5" key="1">
    <citation type="submission" date="2024-04" db="EMBL/GenBank/DDBJ databases">
        <title>genome sequences of Mucor flavus KT1a and Helicostylum pulchrum KT1b strains isolation_sourced from the surface of a dry-aged beef.</title>
        <authorList>
            <person name="Toyotome T."/>
            <person name="Hosono M."/>
            <person name="Torimaru M."/>
            <person name="Fukuda K."/>
            <person name="Mikami N."/>
        </authorList>
    </citation>
    <scope>NUCLEOTIDE SEQUENCE [LARGE SCALE GENOMIC DNA]</scope>
    <source>
        <strain evidence="4 5">KT1b</strain>
    </source>
</reference>
<proteinExistence type="predicted"/>
<evidence type="ECO:0000313" key="5">
    <source>
        <dbReference type="Proteomes" id="UP001476247"/>
    </source>
</evidence>
<keyword evidence="1" id="KW-0343">GTPase activation</keyword>
<organism evidence="4 5">
    <name type="scientific">Helicostylum pulchrum</name>
    <dbReference type="NCBI Taxonomy" id="562976"/>
    <lineage>
        <taxon>Eukaryota</taxon>
        <taxon>Fungi</taxon>
        <taxon>Fungi incertae sedis</taxon>
        <taxon>Mucoromycota</taxon>
        <taxon>Mucoromycotina</taxon>
        <taxon>Mucoromycetes</taxon>
        <taxon>Mucorales</taxon>
        <taxon>Mucorineae</taxon>
        <taxon>Mucoraceae</taxon>
        <taxon>Helicostylum</taxon>
    </lineage>
</organism>
<dbReference type="Proteomes" id="UP001476247">
    <property type="component" value="Unassembled WGS sequence"/>
</dbReference>
<dbReference type="Gene3D" id="3.80.10.10">
    <property type="entry name" value="Ribonuclease Inhibitor"/>
    <property type="match status" value="3"/>
</dbReference>
<dbReference type="SUPFAM" id="SSF52047">
    <property type="entry name" value="RNI-like"/>
    <property type="match status" value="1"/>
</dbReference>
<dbReference type="Pfam" id="PF00560">
    <property type="entry name" value="LRR_1"/>
    <property type="match status" value="1"/>
</dbReference>
<name>A0ABP9XYT1_9FUNG</name>
<comment type="caution">
    <text evidence="4">The sequence shown here is derived from an EMBL/GenBank/DDBJ whole genome shotgun (WGS) entry which is preliminary data.</text>
</comment>